<feature type="compositionally biased region" description="Polar residues" evidence="1">
    <location>
        <begin position="573"/>
        <end position="589"/>
    </location>
</feature>
<evidence type="ECO:0000256" key="1">
    <source>
        <dbReference type="SAM" id="MobiDB-lite"/>
    </source>
</evidence>
<dbReference type="AlphaFoldDB" id="A0A5N7B004"/>
<feature type="region of interest" description="Disordered" evidence="1">
    <location>
        <begin position="307"/>
        <end position="355"/>
    </location>
</feature>
<evidence type="ECO:0000313" key="3">
    <source>
        <dbReference type="Proteomes" id="UP000326198"/>
    </source>
</evidence>
<gene>
    <name evidence="2" type="ORF">BDV26DRAFT_269086</name>
</gene>
<feature type="compositionally biased region" description="Polar residues" evidence="1">
    <location>
        <begin position="462"/>
        <end position="480"/>
    </location>
</feature>
<name>A0A5N7B004_9EURO</name>
<keyword evidence="3" id="KW-1185">Reference proteome</keyword>
<accession>A0A5N7B004</accession>
<feature type="compositionally biased region" description="Basic and acidic residues" evidence="1">
    <location>
        <begin position="440"/>
        <end position="452"/>
    </location>
</feature>
<reference evidence="2 3" key="1">
    <citation type="submission" date="2019-04" db="EMBL/GenBank/DDBJ databases">
        <title>Friends and foes A comparative genomics studyof 23 Aspergillus species from section Flavi.</title>
        <authorList>
            <consortium name="DOE Joint Genome Institute"/>
            <person name="Kjaerbolling I."/>
            <person name="Vesth T."/>
            <person name="Frisvad J.C."/>
            <person name="Nybo J.L."/>
            <person name="Theobald S."/>
            <person name="Kildgaard S."/>
            <person name="Isbrandt T."/>
            <person name="Kuo A."/>
            <person name="Sato A."/>
            <person name="Lyhne E.K."/>
            <person name="Kogle M.E."/>
            <person name="Wiebenga A."/>
            <person name="Kun R.S."/>
            <person name="Lubbers R.J."/>
            <person name="Makela M.R."/>
            <person name="Barry K."/>
            <person name="Chovatia M."/>
            <person name="Clum A."/>
            <person name="Daum C."/>
            <person name="Haridas S."/>
            <person name="He G."/>
            <person name="LaButti K."/>
            <person name="Lipzen A."/>
            <person name="Mondo S."/>
            <person name="Riley R."/>
            <person name="Salamov A."/>
            <person name="Simmons B.A."/>
            <person name="Magnuson J.K."/>
            <person name="Henrissat B."/>
            <person name="Mortensen U.H."/>
            <person name="Larsen T.O."/>
            <person name="Devries R.P."/>
            <person name="Grigoriev I.V."/>
            <person name="Machida M."/>
            <person name="Baker S.E."/>
            <person name="Andersen M.R."/>
        </authorList>
    </citation>
    <scope>NUCLEOTIDE SEQUENCE [LARGE SCALE GENOMIC DNA]</scope>
    <source>
        <strain evidence="2 3">IBT 29228</strain>
    </source>
</reference>
<feature type="region of interest" description="Disordered" evidence="1">
    <location>
        <begin position="556"/>
        <end position="589"/>
    </location>
</feature>
<proteinExistence type="predicted"/>
<organism evidence="2 3">
    <name type="scientific">Aspergillus bertholletiae</name>
    <dbReference type="NCBI Taxonomy" id="1226010"/>
    <lineage>
        <taxon>Eukaryota</taxon>
        <taxon>Fungi</taxon>
        <taxon>Dikarya</taxon>
        <taxon>Ascomycota</taxon>
        <taxon>Pezizomycotina</taxon>
        <taxon>Eurotiomycetes</taxon>
        <taxon>Eurotiomycetidae</taxon>
        <taxon>Eurotiales</taxon>
        <taxon>Aspergillaceae</taxon>
        <taxon>Aspergillus</taxon>
        <taxon>Aspergillus subgen. Circumdati</taxon>
    </lineage>
</organism>
<feature type="compositionally biased region" description="Basic residues" evidence="1">
    <location>
        <begin position="377"/>
        <end position="392"/>
    </location>
</feature>
<feature type="compositionally biased region" description="Polar residues" evidence="1">
    <location>
        <begin position="308"/>
        <end position="320"/>
    </location>
</feature>
<dbReference type="OrthoDB" id="10397889at2759"/>
<feature type="compositionally biased region" description="Polar residues" evidence="1">
    <location>
        <begin position="396"/>
        <end position="429"/>
    </location>
</feature>
<sequence>MESSLNNTALIEFDRILNDLLQFLERNKTVSKELQSRINILPNEKKQFLYGLFSFGSSEKNTESIRSHTHNSNGVKSLSQIVITATLEKTFEEWSDHPDKYFIEESELSSEYHWGIAVGRLEQRECAVEVNRIKSRFEKLNMFRSAVQYGYHTGSKWSKNGSDLLVEVIQRQYPSFDEKQRTDTKRLEKAVSDGRNYAHWSKILGGDGYLAALPQTVHEATYYDRHGRSKIQESCKELIKIGIQRIVKDYDLINLGKFVSNELLDKLHVDSYDTVRGNKRRTSLGIQKDKTQEYKRRKLDIAPASLVNHGSPTATVSANTERLGGGGSVHESQHTRANGSENVIEINRRTELNNPTMSTQNRHIAEDSALGAVVGSRSHRLSHVHSSPHSHPRNAESLSGQTSANNNDHSVISSPSNRFQDIECSNSHRQSGDPLEPIDCESRSRFNEEDPGNRAAFRTCARQPQQSTEENVNIDTSIGSAPQPGVRGSENRREMGKTWPTGLAPDTLSPQESSLWSAEYHQPNPRDNITSHTPANENVIFQVSSGLHQYRTAEPTIFPSVDRNPDHVASLYTPESQSDTNGGNYPDQSVYISHESTEHLNSTAQAIDTLHPYLFPRFTPPSPVDTMSPSSHPQFVPPASIDTTMFSSYPQFTPLDLMMFSDYPQYFPRESDMGNLFNNT</sequence>
<dbReference type="Proteomes" id="UP000326198">
    <property type="component" value="Unassembled WGS sequence"/>
</dbReference>
<dbReference type="EMBL" id="ML736272">
    <property type="protein sequence ID" value="KAE8374936.1"/>
    <property type="molecule type" value="Genomic_DNA"/>
</dbReference>
<protein>
    <submittedName>
        <fullName evidence="2">Uncharacterized protein</fullName>
    </submittedName>
</protein>
<evidence type="ECO:0000313" key="2">
    <source>
        <dbReference type="EMBL" id="KAE8374936.1"/>
    </source>
</evidence>
<feature type="region of interest" description="Disordered" evidence="1">
    <location>
        <begin position="374"/>
        <end position="510"/>
    </location>
</feature>